<evidence type="ECO:0000259" key="28">
    <source>
        <dbReference type="PROSITE" id="PS50850"/>
    </source>
</evidence>
<keyword evidence="10" id="KW-0770">Synapse</keyword>
<dbReference type="InterPro" id="IPR050382">
    <property type="entry name" value="MFS_Na/Anion_cotransporter"/>
</dbReference>
<evidence type="ECO:0000256" key="9">
    <source>
        <dbReference type="ARBA" id="ARBA00022989"/>
    </source>
</evidence>
<comment type="catalytic activity">
    <reaction evidence="17">
        <text>N-acetylneuraminate(in) + H(+)(in) = N-acetylneuraminate(out) + H(+)(out)</text>
        <dbReference type="Rhea" id="RHEA:28987"/>
        <dbReference type="ChEBI" id="CHEBI:15378"/>
        <dbReference type="ChEBI" id="CHEBI:35418"/>
    </reaction>
    <physiologicalReaction direction="right-to-left" evidence="17">
        <dbReference type="Rhea" id="RHEA:28989"/>
    </physiologicalReaction>
</comment>
<dbReference type="InterPro" id="IPR036259">
    <property type="entry name" value="MFS_trans_sf"/>
</dbReference>
<dbReference type="PANTHER" id="PTHR11662:SF415">
    <property type="entry name" value="AT30085P-RELATED"/>
    <property type="match status" value="1"/>
</dbReference>
<evidence type="ECO:0000256" key="8">
    <source>
        <dbReference type="ARBA" id="ARBA00022847"/>
    </source>
</evidence>
<dbReference type="EMBL" id="GDHC01011613">
    <property type="protein sequence ID" value="JAQ07016.1"/>
    <property type="molecule type" value="Transcribed_RNA"/>
</dbReference>
<keyword evidence="5" id="KW-0813">Transport</keyword>
<feature type="transmembrane region" description="Helical" evidence="27">
    <location>
        <begin position="118"/>
        <end position="137"/>
    </location>
</feature>
<organism evidence="30">
    <name type="scientific">Lygus hesperus</name>
    <name type="common">Western plant bug</name>
    <dbReference type="NCBI Taxonomy" id="30085"/>
    <lineage>
        <taxon>Eukaryota</taxon>
        <taxon>Metazoa</taxon>
        <taxon>Ecdysozoa</taxon>
        <taxon>Arthropoda</taxon>
        <taxon>Hexapoda</taxon>
        <taxon>Insecta</taxon>
        <taxon>Pterygota</taxon>
        <taxon>Neoptera</taxon>
        <taxon>Paraneoptera</taxon>
        <taxon>Hemiptera</taxon>
        <taxon>Heteroptera</taxon>
        <taxon>Panheteroptera</taxon>
        <taxon>Cimicomorpha</taxon>
        <taxon>Miridae</taxon>
        <taxon>Mirini</taxon>
        <taxon>Lygus</taxon>
    </lineage>
</organism>
<sequence length="511" mass="55929">MTNSFLSRTLGRVVPQRYVLAFMGFCGVANAYIMRGCLSIAITQMVRTHSVDSFNQSDPDACPYPDDYNPVRNASVKTDGFDWSEGTQGVILSAFYYGYIFTHIPGGLLAQRYGGKHTLGLGILSTGVLTMMTPWVADQGATAMVILRVLMGLGEGTTFPALSTLLAQWSPPLERSQLSTVVFAGVQIGSVVSTAGGGFILQNHSWHAVFYIFGMLGVLWYLVWCFLCYNDPSSHPFISPEELEYLKESIGETSRRDDLGGTPWVAILTSGAVWATIIAETGHDWGLFTIVTDLPKYMNDVMHFSIGDNGILSAMPYLVMWLTSLVLGYVADKLLEKQIIGITNLRKVLATFGAVGPAIGCLLASYAGCDKTAVAVLFTVGMGFMGFCYASLRVNSLDLSPNFAGTIMALANGIGSVSGMVAPTLIGFMTPHRSLMEWRIVFWVMFAVLVLSNFVFIFWGSGEVQPWNDPNGAEEDMEVPDIRRKSTLSGGEPIREKYKNRYPTTLDTYKK</sequence>
<feature type="transmembrane region" description="Helical" evidence="27">
    <location>
        <begin position="374"/>
        <end position="392"/>
    </location>
</feature>
<evidence type="ECO:0000256" key="16">
    <source>
        <dbReference type="ARBA" id="ARBA00050554"/>
    </source>
</evidence>
<keyword evidence="12" id="KW-0325">Glycoprotein</keyword>
<evidence type="ECO:0000256" key="20">
    <source>
        <dbReference type="ARBA" id="ARBA00051612"/>
    </source>
</evidence>
<evidence type="ECO:0000256" key="12">
    <source>
        <dbReference type="ARBA" id="ARBA00023180"/>
    </source>
</evidence>
<dbReference type="PANTHER" id="PTHR11662">
    <property type="entry name" value="SOLUTE CARRIER FAMILY 17"/>
    <property type="match status" value="1"/>
</dbReference>
<evidence type="ECO:0000256" key="7">
    <source>
        <dbReference type="ARBA" id="ARBA00022692"/>
    </source>
</evidence>
<name>A0A146LJE8_LYGHE</name>
<evidence type="ECO:0000256" key="24">
    <source>
        <dbReference type="ARBA" id="ARBA00081195"/>
    </source>
</evidence>
<dbReference type="GO" id="GO:0006820">
    <property type="term" value="P:monoatomic anion transport"/>
    <property type="evidence" value="ECO:0007669"/>
    <property type="project" value="TreeGrafter"/>
</dbReference>
<evidence type="ECO:0000256" key="10">
    <source>
        <dbReference type="ARBA" id="ARBA00023018"/>
    </source>
</evidence>
<evidence type="ECO:0000313" key="29">
    <source>
        <dbReference type="EMBL" id="JAQ05929.1"/>
    </source>
</evidence>
<keyword evidence="11 27" id="KW-0472">Membrane</keyword>
<evidence type="ECO:0000256" key="13">
    <source>
        <dbReference type="ARBA" id="ARBA00023228"/>
    </source>
</evidence>
<comment type="subcellular location">
    <subcellularLocation>
        <location evidence="2">Basolateral cell membrane</location>
        <topology evidence="2">Multi-pass membrane protein</topology>
    </subcellularLocation>
    <subcellularLocation>
        <location evidence="3">Cytoplasmic vesicle</location>
        <location evidence="3">Secretory vesicle membrane</location>
        <topology evidence="3">Multi-pass membrane protein</topology>
    </subcellularLocation>
    <subcellularLocation>
        <location evidence="1">Cytoplasmic vesicle</location>
        <location evidence="1">Secretory vesicle</location>
        <location evidence="1">Synaptic vesicle membrane</location>
    </subcellularLocation>
    <subcellularLocation>
        <location evidence="4">Lysosome membrane</location>
    </subcellularLocation>
</comment>
<dbReference type="AlphaFoldDB" id="A0A146LJE8"/>
<feature type="transmembrane region" description="Helical" evidence="27">
    <location>
        <begin position="349"/>
        <end position="367"/>
    </location>
</feature>
<evidence type="ECO:0000256" key="14">
    <source>
        <dbReference type="ARBA" id="ARBA00023329"/>
    </source>
</evidence>
<evidence type="ECO:0000313" key="30">
    <source>
        <dbReference type="EMBL" id="JAQ07016.1"/>
    </source>
</evidence>
<proteinExistence type="predicted"/>
<dbReference type="GO" id="GO:0005765">
    <property type="term" value="C:lysosomal membrane"/>
    <property type="evidence" value="ECO:0007669"/>
    <property type="project" value="UniProtKB-SubCell"/>
</dbReference>
<dbReference type="CDD" id="cd17318">
    <property type="entry name" value="MFS_SLC17"/>
    <property type="match status" value="1"/>
</dbReference>
<keyword evidence="8" id="KW-0769">Symport</keyword>
<comment type="function">
    <text evidence="21">Receptor for CM101, a polysaccharide produced by group B Streptococcus with antipathoangiogenic properties.</text>
</comment>
<dbReference type="InterPro" id="IPR005829">
    <property type="entry name" value="Sugar_transporter_CS"/>
</dbReference>
<evidence type="ECO:0000256" key="27">
    <source>
        <dbReference type="SAM" id="Phobius"/>
    </source>
</evidence>
<evidence type="ECO:0000256" key="5">
    <source>
        <dbReference type="ARBA" id="ARBA00022448"/>
    </source>
</evidence>
<feature type="region of interest" description="Disordered" evidence="26">
    <location>
        <begin position="469"/>
        <end position="511"/>
    </location>
</feature>
<keyword evidence="14" id="KW-0968">Cytoplasmic vesicle</keyword>
<dbReference type="EMBL" id="GDHC01012700">
    <property type="protein sequence ID" value="JAQ05929.1"/>
    <property type="molecule type" value="Transcribed_RNA"/>
</dbReference>
<comment type="catalytic activity">
    <reaction evidence="20">
        <text>D-glucuronate(out) + H(+)(out) = D-glucuronate(in) + H(+)(in)</text>
        <dbReference type="Rhea" id="RHEA:72591"/>
        <dbReference type="ChEBI" id="CHEBI:15378"/>
        <dbReference type="ChEBI" id="CHEBI:58720"/>
    </reaction>
    <physiologicalReaction direction="left-to-right" evidence="20">
        <dbReference type="Rhea" id="RHEA:72592"/>
    </physiologicalReaction>
</comment>
<evidence type="ECO:0000256" key="19">
    <source>
        <dbReference type="ARBA" id="ARBA00051447"/>
    </source>
</evidence>
<protein>
    <recommendedName>
        <fullName evidence="22">Sialin</fullName>
    </recommendedName>
    <alternativeName>
        <fullName evidence="25">H(+)/nitrate cotransporter</fullName>
    </alternativeName>
    <alternativeName>
        <fullName evidence="23">H(+)/sialic acid cotransporter</fullName>
    </alternativeName>
    <alternativeName>
        <fullName evidence="24">Vesicular excitatory amino acid transporter</fullName>
    </alternativeName>
</protein>
<keyword evidence="9 27" id="KW-1133">Transmembrane helix</keyword>
<evidence type="ECO:0000256" key="18">
    <source>
        <dbReference type="ARBA" id="ARBA00051403"/>
    </source>
</evidence>
<feature type="transmembrane region" description="Helical" evidence="27">
    <location>
        <begin position="208"/>
        <end position="229"/>
    </location>
</feature>
<dbReference type="PROSITE" id="PS50850">
    <property type="entry name" value="MFS"/>
    <property type="match status" value="1"/>
</dbReference>
<feature type="compositionally biased region" description="Polar residues" evidence="26">
    <location>
        <begin position="502"/>
        <end position="511"/>
    </location>
</feature>
<evidence type="ECO:0000256" key="22">
    <source>
        <dbReference type="ARBA" id="ARBA00069713"/>
    </source>
</evidence>
<dbReference type="InterPro" id="IPR011701">
    <property type="entry name" value="MFS"/>
</dbReference>
<dbReference type="Pfam" id="PF07690">
    <property type="entry name" value="MFS_1"/>
    <property type="match status" value="1"/>
</dbReference>
<feature type="transmembrane region" description="Helical" evidence="27">
    <location>
        <begin position="20"/>
        <end position="42"/>
    </location>
</feature>
<evidence type="ECO:0000256" key="2">
    <source>
        <dbReference type="ARBA" id="ARBA00004554"/>
    </source>
</evidence>
<feature type="domain" description="Major facilitator superfamily (MFS) profile" evidence="28">
    <location>
        <begin position="16"/>
        <end position="464"/>
    </location>
</feature>
<comment type="catalytic activity">
    <reaction evidence="16">
        <text>L-aspartate(out) = L-aspartate(in)</text>
        <dbReference type="Rhea" id="RHEA:66332"/>
        <dbReference type="ChEBI" id="CHEBI:29991"/>
    </reaction>
    <physiologicalReaction direction="left-to-right" evidence="16">
        <dbReference type="Rhea" id="RHEA:66333"/>
    </physiologicalReaction>
</comment>
<dbReference type="InterPro" id="IPR020846">
    <property type="entry name" value="MFS_dom"/>
</dbReference>
<evidence type="ECO:0000256" key="25">
    <source>
        <dbReference type="ARBA" id="ARBA00081925"/>
    </source>
</evidence>
<comment type="catalytic activity">
    <reaction evidence="15">
        <text>2 nitrate(out) + H(+)(out) = 2 nitrate(in) + H(+)(in)</text>
        <dbReference type="Rhea" id="RHEA:71539"/>
        <dbReference type="ChEBI" id="CHEBI:15378"/>
        <dbReference type="ChEBI" id="CHEBI:17632"/>
    </reaction>
    <physiologicalReaction direction="left-to-right" evidence="15">
        <dbReference type="Rhea" id="RHEA:71540"/>
    </physiologicalReaction>
</comment>
<evidence type="ECO:0000256" key="1">
    <source>
        <dbReference type="ARBA" id="ARBA00004432"/>
    </source>
</evidence>
<dbReference type="Gene3D" id="1.20.1250.20">
    <property type="entry name" value="MFS general substrate transporter like domains"/>
    <property type="match status" value="2"/>
</dbReference>
<evidence type="ECO:0000256" key="11">
    <source>
        <dbReference type="ARBA" id="ARBA00023136"/>
    </source>
</evidence>
<evidence type="ECO:0000256" key="23">
    <source>
        <dbReference type="ARBA" id="ARBA00080244"/>
    </source>
</evidence>
<accession>A0A146LJE8</accession>
<comment type="catalytic activity">
    <reaction evidence="18">
        <text>N-acetyl-L-aspartyl-L-glutamate(out) = N-acetyl-L-aspartyl-L-glutamate(in)</text>
        <dbReference type="Rhea" id="RHEA:72599"/>
        <dbReference type="ChEBI" id="CHEBI:76931"/>
    </reaction>
    <physiologicalReaction direction="left-to-right" evidence="18">
        <dbReference type="Rhea" id="RHEA:72600"/>
    </physiologicalReaction>
</comment>
<keyword evidence="7 27" id="KW-0812">Transmembrane</keyword>
<feature type="transmembrane region" description="Helical" evidence="27">
    <location>
        <begin position="178"/>
        <end position="202"/>
    </location>
</feature>
<evidence type="ECO:0000256" key="4">
    <source>
        <dbReference type="ARBA" id="ARBA00004656"/>
    </source>
</evidence>
<dbReference type="GO" id="GO:0030672">
    <property type="term" value="C:synaptic vesicle membrane"/>
    <property type="evidence" value="ECO:0007669"/>
    <property type="project" value="UniProtKB-SubCell"/>
</dbReference>
<dbReference type="GO" id="GO:0046942">
    <property type="term" value="P:carboxylic acid transport"/>
    <property type="evidence" value="ECO:0007669"/>
    <property type="project" value="UniProtKB-ARBA"/>
</dbReference>
<evidence type="ECO:0000256" key="17">
    <source>
        <dbReference type="ARBA" id="ARBA00050625"/>
    </source>
</evidence>
<dbReference type="FunFam" id="1.20.1250.20:FF:000003">
    <property type="entry name" value="Solute carrier family 17 member 3"/>
    <property type="match status" value="1"/>
</dbReference>
<evidence type="ECO:0000256" key="6">
    <source>
        <dbReference type="ARBA" id="ARBA00022475"/>
    </source>
</evidence>
<comment type="catalytic activity">
    <reaction evidence="19">
        <text>L-glutamate(out) = L-glutamate(in)</text>
        <dbReference type="Rhea" id="RHEA:66336"/>
        <dbReference type="ChEBI" id="CHEBI:29985"/>
    </reaction>
    <physiologicalReaction direction="left-to-right" evidence="19">
        <dbReference type="Rhea" id="RHEA:66337"/>
    </physiologicalReaction>
</comment>
<gene>
    <name evidence="30" type="primary">SLC17A5_1</name>
    <name evidence="29" type="synonym">SLC17A5_5</name>
    <name evidence="30" type="ORF">g.74119</name>
    <name evidence="29" type="ORF">g.74128</name>
</gene>
<feature type="transmembrane region" description="Helical" evidence="27">
    <location>
        <begin position="311"/>
        <end position="329"/>
    </location>
</feature>
<evidence type="ECO:0000256" key="21">
    <source>
        <dbReference type="ARBA" id="ARBA00056891"/>
    </source>
</evidence>
<evidence type="ECO:0000256" key="15">
    <source>
        <dbReference type="ARBA" id="ARBA00050101"/>
    </source>
</evidence>
<dbReference type="GO" id="GO:0015293">
    <property type="term" value="F:symporter activity"/>
    <property type="evidence" value="ECO:0007669"/>
    <property type="project" value="UniProtKB-KW"/>
</dbReference>
<feature type="transmembrane region" description="Helical" evidence="27">
    <location>
        <begin position="404"/>
        <end position="428"/>
    </location>
</feature>
<dbReference type="PROSITE" id="PS00217">
    <property type="entry name" value="SUGAR_TRANSPORT_2"/>
    <property type="match status" value="1"/>
</dbReference>
<keyword evidence="13" id="KW-0458">Lysosome</keyword>
<feature type="transmembrane region" description="Helical" evidence="27">
    <location>
        <begin position="143"/>
        <end position="166"/>
    </location>
</feature>
<feature type="transmembrane region" description="Helical" evidence="27">
    <location>
        <begin position="440"/>
        <end position="459"/>
    </location>
</feature>
<dbReference type="SUPFAM" id="SSF103473">
    <property type="entry name" value="MFS general substrate transporter"/>
    <property type="match status" value="1"/>
</dbReference>
<dbReference type="FunFam" id="1.20.1250.20:FF:000067">
    <property type="entry name" value="sialin isoform X2"/>
    <property type="match status" value="1"/>
</dbReference>
<evidence type="ECO:0000256" key="3">
    <source>
        <dbReference type="ARBA" id="ARBA00004638"/>
    </source>
</evidence>
<evidence type="ECO:0000256" key="26">
    <source>
        <dbReference type="SAM" id="MobiDB-lite"/>
    </source>
</evidence>
<reference evidence="30" key="1">
    <citation type="journal article" date="2016" name="Gigascience">
        <title>De novo construction of an expanded transcriptome assembly for the western tarnished plant bug, Lygus hesperus.</title>
        <authorList>
            <person name="Tassone E.E."/>
            <person name="Geib S.M."/>
            <person name="Hall B."/>
            <person name="Fabrick J.A."/>
            <person name="Brent C.S."/>
            <person name="Hull J.J."/>
        </authorList>
    </citation>
    <scope>NUCLEOTIDE SEQUENCE</scope>
</reference>
<keyword evidence="6" id="KW-1003">Cell membrane</keyword>
<dbReference type="GO" id="GO:0016323">
    <property type="term" value="C:basolateral plasma membrane"/>
    <property type="evidence" value="ECO:0007669"/>
    <property type="project" value="UniProtKB-SubCell"/>
</dbReference>